<evidence type="ECO:0000256" key="2">
    <source>
        <dbReference type="ARBA" id="ARBA00022448"/>
    </source>
</evidence>
<evidence type="ECO:0000256" key="9">
    <source>
        <dbReference type="SAM" id="Phobius"/>
    </source>
</evidence>
<dbReference type="InterPro" id="IPR044669">
    <property type="entry name" value="YneE/VCCN1/2-like"/>
</dbReference>
<keyword evidence="4 9" id="KW-0812">Transmembrane</keyword>
<dbReference type="PANTHER" id="PTHR33281">
    <property type="entry name" value="UPF0187 PROTEIN YNEE"/>
    <property type="match status" value="1"/>
</dbReference>
<feature type="transmembrane region" description="Helical" evidence="9">
    <location>
        <begin position="21"/>
        <end position="47"/>
    </location>
</feature>
<protein>
    <recommendedName>
        <fullName evidence="12">Bestrophin</fullName>
    </recommendedName>
</protein>
<reference evidence="10 11" key="1">
    <citation type="submission" date="2018-04" db="EMBL/GenBank/DDBJ databases">
        <authorList>
            <person name="Go L.Y."/>
            <person name="Mitchell J.A."/>
        </authorList>
    </citation>
    <scope>NUCLEOTIDE SEQUENCE [LARGE SCALE GENOMIC DNA]</scope>
    <source>
        <strain evidence="10">ULC066bin1</strain>
    </source>
</reference>
<evidence type="ECO:0000256" key="7">
    <source>
        <dbReference type="ARBA" id="ARBA00023136"/>
    </source>
</evidence>
<comment type="subcellular location">
    <subcellularLocation>
        <location evidence="1">Cell membrane</location>
        <topology evidence="1">Multi-pass membrane protein</topology>
    </subcellularLocation>
</comment>
<name>A0A2W4W7G5_9CYAN</name>
<sequence>MPKTKHQKTKNKSWFKFALQLKGSVILAVYKHVIVLGLFGLFVSLLYHFKIPVSQPILGSVIPSIVLGLLLVFRTNTAYDRFWEGRRLWGSLVNDSRTLAWQIGVIINDLDQEDRAKKQASMRLIPILLVAIKAHLRSESDNRELEELMSISQSSSQCLNLKSINNKPLQITKWIADYIQQQYKRGNDYLHYNHVPLLQSNLKSIIDSIGGCERILRTPLPLAYVIHLKQLVLIYCMLLPFQLVKDLGWWTGVFVGLVSFTLLGIEEIGIEIENPFGYDDNDLPLDTICNTVKQDIEELINSNYAIASYVDKAYLEDY</sequence>
<keyword evidence="7 9" id="KW-0472">Membrane</keyword>
<dbReference type="Proteomes" id="UP000249467">
    <property type="component" value="Unassembled WGS sequence"/>
</dbReference>
<evidence type="ECO:0000256" key="6">
    <source>
        <dbReference type="ARBA" id="ARBA00023065"/>
    </source>
</evidence>
<organism evidence="10 11">
    <name type="scientific">Pseudanabaena frigida</name>
    <dbReference type="NCBI Taxonomy" id="945775"/>
    <lineage>
        <taxon>Bacteria</taxon>
        <taxon>Bacillati</taxon>
        <taxon>Cyanobacteriota</taxon>
        <taxon>Cyanophyceae</taxon>
        <taxon>Pseudanabaenales</taxon>
        <taxon>Pseudanabaenaceae</taxon>
        <taxon>Pseudanabaena</taxon>
    </lineage>
</organism>
<keyword evidence="3" id="KW-1003">Cell membrane</keyword>
<evidence type="ECO:0000256" key="3">
    <source>
        <dbReference type="ARBA" id="ARBA00022475"/>
    </source>
</evidence>
<dbReference type="AlphaFoldDB" id="A0A2W4W7G5"/>
<keyword evidence="2" id="KW-0813">Transport</keyword>
<evidence type="ECO:0000256" key="8">
    <source>
        <dbReference type="ARBA" id="ARBA00034708"/>
    </source>
</evidence>
<reference evidence="10 11" key="2">
    <citation type="submission" date="2018-06" db="EMBL/GenBank/DDBJ databases">
        <title>Metagenomic assembly of (sub)arctic Cyanobacteria and their associated microbiome from non-axenic cultures.</title>
        <authorList>
            <person name="Baurain D."/>
        </authorList>
    </citation>
    <scope>NUCLEOTIDE SEQUENCE [LARGE SCALE GENOMIC DNA]</scope>
    <source>
        <strain evidence="10">ULC066bin1</strain>
    </source>
</reference>
<keyword evidence="5 9" id="KW-1133">Transmembrane helix</keyword>
<dbReference type="GO" id="GO:0005886">
    <property type="term" value="C:plasma membrane"/>
    <property type="evidence" value="ECO:0007669"/>
    <property type="project" value="UniProtKB-SubCell"/>
</dbReference>
<feature type="transmembrane region" description="Helical" evidence="9">
    <location>
        <begin position="53"/>
        <end position="73"/>
    </location>
</feature>
<accession>A0A2W4W7G5</accession>
<gene>
    <name evidence="10" type="ORF">DCF19_14650</name>
</gene>
<keyword evidence="6" id="KW-0406">Ion transport</keyword>
<comment type="similarity">
    <text evidence="8">Belongs to the anion channel-forming bestrophin (TC 1.A.46) family.</text>
</comment>
<evidence type="ECO:0000256" key="5">
    <source>
        <dbReference type="ARBA" id="ARBA00022989"/>
    </source>
</evidence>
<evidence type="ECO:0000256" key="1">
    <source>
        <dbReference type="ARBA" id="ARBA00004651"/>
    </source>
</evidence>
<dbReference type="PANTHER" id="PTHR33281:SF19">
    <property type="entry name" value="VOLTAGE-DEPENDENT ANION CHANNEL-FORMING PROTEIN YNEE"/>
    <property type="match status" value="1"/>
</dbReference>
<feature type="transmembrane region" description="Helical" evidence="9">
    <location>
        <begin position="222"/>
        <end position="241"/>
    </location>
</feature>
<evidence type="ECO:0000256" key="4">
    <source>
        <dbReference type="ARBA" id="ARBA00022692"/>
    </source>
</evidence>
<evidence type="ECO:0000313" key="11">
    <source>
        <dbReference type="Proteomes" id="UP000249467"/>
    </source>
</evidence>
<dbReference type="Pfam" id="PF25539">
    <property type="entry name" value="Bestrophin_2"/>
    <property type="match status" value="1"/>
</dbReference>
<evidence type="ECO:0008006" key="12">
    <source>
        <dbReference type="Google" id="ProtNLM"/>
    </source>
</evidence>
<proteinExistence type="inferred from homology"/>
<dbReference type="EMBL" id="QBML01000019">
    <property type="protein sequence ID" value="PZO39247.1"/>
    <property type="molecule type" value="Genomic_DNA"/>
</dbReference>
<comment type="caution">
    <text evidence="10">The sequence shown here is derived from an EMBL/GenBank/DDBJ whole genome shotgun (WGS) entry which is preliminary data.</text>
</comment>
<feature type="transmembrane region" description="Helical" evidence="9">
    <location>
        <begin position="247"/>
        <end position="265"/>
    </location>
</feature>
<dbReference type="GO" id="GO:0005254">
    <property type="term" value="F:chloride channel activity"/>
    <property type="evidence" value="ECO:0007669"/>
    <property type="project" value="InterPro"/>
</dbReference>
<evidence type="ECO:0000313" key="10">
    <source>
        <dbReference type="EMBL" id="PZO39247.1"/>
    </source>
</evidence>